<dbReference type="Pfam" id="PF01339">
    <property type="entry name" value="CheB_methylest"/>
    <property type="match status" value="1"/>
</dbReference>
<evidence type="ECO:0000313" key="6">
    <source>
        <dbReference type="EMBL" id="MFL9465587.1"/>
    </source>
</evidence>
<evidence type="ECO:0000256" key="4">
    <source>
        <dbReference type="PROSITE-ProRule" id="PRU00050"/>
    </source>
</evidence>
<dbReference type="InterPro" id="IPR000673">
    <property type="entry name" value="Sig_transdc_resp-reg_Me-estase"/>
</dbReference>
<comment type="caution">
    <text evidence="4">Lacks conserved residue(s) required for the propagation of feature annotation.</text>
</comment>
<evidence type="ECO:0000256" key="3">
    <source>
        <dbReference type="ARBA" id="ARBA00048267"/>
    </source>
</evidence>
<proteinExistence type="predicted"/>
<dbReference type="PANTHER" id="PTHR42872">
    <property type="entry name" value="PROTEIN-GLUTAMATE METHYLESTERASE/PROTEIN-GLUTAMINE GLUTAMINASE"/>
    <property type="match status" value="1"/>
</dbReference>
<dbReference type="InterPro" id="IPR035909">
    <property type="entry name" value="CheB_C"/>
</dbReference>
<dbReference type="Gene3D" id="3.40.50.180">
    <property type="entry name" value="Methylesterase CheB, C-terminal domain"/>
    <property type="match status" value="1"/>
</dbReference>
<dbReference type="EC" id="3.1.1.61" evidence="2"/>
<dbReference type="CDD" id="cd16433">
    <property type="entry name" value="CheB"/>
    <property type="match status" value="1"/>
</dbReference>
<dbReference type="RefSeq" id="WP_237265890.1">
    <property type="nucleotide sequence ID" value="NZ_JBFQGM010000017.1"/>
</dbReference>
<reference evidence="6 7" key="1">
    <citation type="submission" date="2024-07" db="EMBL/GenBank/DDBJ databases">
        <authorList>
            <person name="Tripathy S."/>
        </authorList>
    </citation>
    <scope>NUCLEOTIDE SEQUENCE [LARGE SCALE GENOMIC DNA]</scope>
    <source>
        <strain evidence="6 7">VB-61278_2</strain>
    </source>
</reference>
<dbReference type="PROSITE" id="PS50122">
    <property type="entry name" value="CHEB"/>
    <property type="match status" value="1"/>
</dbReference>
<keyword evidence="7" id="KW-1185">Reference proteome</keyword>
<evidence type="ECO:0000256" key="1">
    <source>
        <dbReference type="ARBA" id="ARBA00022801"/>
    </source>
</evidence>
<dbReference type="PANTHER" id="PTHR42872:SF6">
    <property type="entry name" value="PROTEIN-GLUTAMATE METHYLESTERASE_PROTEIN-GLUTAMINE GLUTAMINASE"/>
    <property type="match status" value="1"/>
</dbReference>
<evidence type="ECO:0000259" key="5">
    <source>
        <dbReference type="PROSITE" id="PS50122"/>
    </source>
</evidence>
<organism evidence="6 7">
    <name type="scientific">Scytonema tolypothrichoides VB-61278_2</name>
    <dbReference type="NCBI Taxonomy" id="3232314"/>
    <lineage>
        <taxon>Bacteria</taxon>
        <taxon>Bacillati</taxon>
        <taxon>Cyanobacteriota</taxon>
        <taxon>Cyanophyceae</taxon>
        <taxon>Nostocales</taxon>
        <taxon>Scytonemataceae</taxon>
        <taxon>Scytonema</taxon>
    </lineage>
</organism>
<name>A0ABW8WX50_9CYAN</name>
<comment type="caution">
    <text evidence="6">The sequence shown here is derived from an EMBL/GenBank/DDBJ whole genome shotgun (WGS) entry which is preliminary data.</text>
</comment>
<sequence>MFQLQERNFLQFRCRVGHAWSADSLHAKQVQVQEEALWPAIRSLEERAELMFKLAADARSNKRTRSAKLFEVQALEAQQRSDIIRQALFMGQLPAKTTVAIADKVSNKETEQEAATDKVVLLAAGDGGIKALSQILVGLPSNFSAAIIVVQHIDTQSESSLMAEAISRSSTLPMKLALEGERLQSGMVYIAPPNQHLLVTLNGTICLSEAALVDFVRPSADLLFQSAAASFKQKAIAVVLSGRGKDGTLGVRAIHQMGGKVIAADESSSDFFEMPGAAIATGTVNFVLPVNEIASTLLNLVMAEATE</sequence>
<dbReference type="SUPFAM" id="SSF52738">
    <property type="entry name" value="Methylesterase CheB, C-terminal domain"/>
    <property type="match status" value="1"/>
</dbReference>
<protein>
    <recommendedName>
        <fullName evidence="2">protein-glutamate methylesterase</fullName>
        <ecNumber evidence="2">3.1.1.61</ecNumber>
    </recommendedName>
</protein>
<keyword evidence="1" id="KW-0378">Hydrolase</keyword>
<comment type="catalytic activity">
    <reaction evidence="3">
        <text>[protein]-L-glutamate 5-O-methyl ester + H2O = L-glutamyl-[protein] + methanol + H(+)</text>
        <dbReference type="Rhea" id="RHEA:23236"/>
        <dbReference type="Rhea" id="RHEA-COMP:10208"/>
        <dbReference type="Rhea" id="RHEA-COMP:10311"/>
        <dbReference type="ChEBI" id="CHEBI:15377"/>
        <dbReference type="ChEBI" id="CHEBI:15378"/>
        <dbReference type="ChEBI" id="CHEBI:17790"/>
        <dbReference type="ChEBI" id="CHEBI:29973"/>
        <dbReference type="ChEBI" id="CHEBI:82795"/>
        <dbReference type="EC" id="3.1.1.61"/>
    </reaction>
</comment>
<gene>
    <name evidence="6" type="ORF">AB0759_33840</name>
</gene>
<feature type="domain" description="CheB-type methylesterase" evidence="5">
    <location>
        <begin position="113"/>
        <end position="304"/>
    </location>
</feature>
<evidence type="ECO:0000256" key="2">
    <source>
        <dbReference type="ARBA" id="ARBA00039140"/>
    </source>
</evidence>
<dbReference type="Proteomes" id="UP001628874">
    <property type="component" value="Unassembled WGS sequence"/>
</dbReference>
<evidence type="ECO:0000313" key="7">
    <source>
        <dbReference type="Proteomes" id="UP001628874"/>
    </source>
</evidence>
<dbReference type="EMBL" id="JBFQGM010000017">
    <property type="protein sequence ID" value="MFL9465587.1"/>
    <property type="molecule type" value="Genomic_DNA"/>
</dbReference>
<accession>A0ABW8WX50</accession>